<dbReference type="AlphaFoldDB" id="A0A1V6T5S1"/>
<gene>
    <name evidence="3" type="ORF">PENSTE_c012G06681</name>
</gene>
<feature type="region of interest" description="Disordered" evidence="1">
    <location>
        <begin position="199"/>
        <end position="391"/>
    </location>
</feature>
<organism evidence="3 4">
    <name type="scientific">Penicillium steckii</name>
    <dbReference type="NCBI Taxonomy" id="303698"/>
    <lineage>
        <taxon>Eukaryota</taxon>
        <taxon>Fungi</taxon>
        <taxon>Dikarya</taxon>
        <taxon>Ascomycota</taxon>
        <taxon>Pezizomycotina</taxon>
        <taxon>Eurotiomycetes</taxon>
        <taxon>Eurotiomycetidae</taxon>
        <taxon>Eurotiales</taxon>
        <taxon>Aspergillaceae</taxon>
        <taxon>Penicillium</taxon>
    </lineage>
</organism>
<reference evidence="4" key="1">
    <citation type="journal article" date="2017" name="Nat. Microbiol.">
        <title>Global analysis of biosynthetic gene clusters reveals vast potential of secondary metabolite production in Penicillium species.</title>
        <authorList>
            <person name="Nielsen J.C."/>
            <person name="Grijseels S."/>
            <person name="Prigent S."/>
            <person name="Ji B."/>
            <person name="Dainat J."/>
            <person name="Nielsen K.F."/>
            <person name="Frisvad J.C."/>
            <person name="Workman M."/>
            <person name="Nielsen J."/>
        </authorList>
    </citation>
    <scope>NUCLEOTIDE SEQUENCE [LARGE SCALE GENOMIC DNA]</scope>
    <source>
        <strain evidence="4">IBT 24891</strain>
    </source>
</reference>
<dbReference type="STRING" id="303698.A0A1V6T5S1"/>
<feature type="region of interest" description="Disordered" evidence="1">
    <location>
        <begin position="158"/>
        <end position="178"/>
    </location>
</feature>
<evidence type="ECO:0000256" key="1">
    <source>
        <dbReference type="SAM" id="MobiDB-lite"/>
    </source>
</evidence>
<accession>A0A1V6T5S1</accession>
<proteinExistence type="predicted"/>
<feature type="compositionally biased region" description="Polar residues" evidence="1">
    <location>
        <begin position="323"/>
        <end position="341"/>
    </location>
</feature>
<dbReference type="EMBL" id="MLKD01000012">
    <property type="protein sequence ID" value="OQE21269.1"/>
    <property type="molecule type" value="Genomic_DNA"/>
</dbReference>
<evidence type="ECO:0000259" key="2">
    <source>
        <dbReference type="Pfam" id="PF18596"/>
    </source>
</evidence>
<feature type="region of interest" description="Disordered" evidence="1">
    <location>
        <begin position="414"/>
        <end position="436"/>
    </location>
</feature>
<sequence length="509" mass="55505">MSLLTAHFNNSTKNEDECEIIPTFELSKMNVWSGSITLDTGRLLEGIHLIDPTSHWQCDVSKDSKLELRSFVNPALIPLHARVGPNLELHAPNPTTSQWLQRKLTGSIWLNEDDLDLHQSLQCPVALLVGVSGSTIKKTGAFTSDFLIYGVLSSATSCARPPTPPQSSPSEPNNTQNSATKPYELRVYAAPLSTTQLTQARAFPSPPQSSSGEHGSAPAEFLPDISSPSPKRKRVATLFESAAQHHRRVRQRGGEAVSQMMAPIRPSSSSQNISSLRIKREPEEDPPGLPSLDRIAARRSRSVSIGANLHRQGSFRSARGMNASVNADPQKRSTTPNPFLDSSSRRGSQSQLQSQHIQPPSGLSSFVEDEEKPVTTTPSSPPKNPDTIIAENKNLITRTILTCMRLYGYHRSNSKTSNKEAASGGDPDPEGSNVTPAPEILRAETPAPSSSADDDEFKTMYHVTYKAAAFALRKYLKDPAVTGCSPLLLEKGKAMTCIDELLRIFCEDH</sequence>
<name>A0A1V6T5S1_9EURO</name>
<dbReference type="OrthoDB" id="4205424at2759"/>
<keyword evidence="4" id="KW-1185">Reference proteome</keyword>
<comment type="caution">
    <text evidence="3">The sequence shown here is derived from an EMBL/GenBank/DDBJ whole genome shotgun (WGS) entry which is preliminary data.</text>
</comment>
<evidence type="ECO:0000313" key="3">
    <source>
        <dbReference type="EMBL" id="OQE21269.1"/>
    </source>
</evidence>
<feature type="compositionally biased region" description="Low complexity" evidence="1">
    <location>
        <begin position="345"/>
        <end position="355"/>
    </location>
</feature>
<feature type="domain" description="Sld7 C-terminal" evidence="2">
    <location>
        <begin position="391"/>
        <end position="506"/>
    </location>
</feature>
<dbReference type="InterPro" id="IPR041260">
    <property type="entry name" value="Sld7_C"/>
</dbReference>
<feature type="compositionally biased region" description="Low complexity" evidence="1">
    <location>
        <begin position="168"/>
        <end position="178"/>
    </location>
</feature>
<dbReference type="Proteomes" id="UP000191285">
    <property type="component" value="Unassembled WGS sequence"/>
</dbReference>
<protein>
    <recommendedName>
        <fullName evidence="2">Sld7 C-terminal domain-containing protein</fullName>
    </recommendedName>
</protein>
<dbReference type="Pfam" id="PF18596">
    <property type="entry name" value="Sld7_C"/>
    <property type="match status" value="1"/>
</dbReference>
<evidence type="ECO:0000313" key="4">
    <source>
        <dbReference type="Proteomes" id="UP000191285"/>
    </source>
</evidence>